<dbReference type="AlphaFoldDB" id="A0A6P8EBW8"/>
<dbReference type="Proteomes" id="UP000515151">
    <property type="component" value="Chromosome 7"/>
</dbReference>
<dbReference type="InterPro" id="IPR011333">
    <property type="entry name" value="SKP1/BTB/POZ_sf"/>
</dbReference>
<dbReference type="PROSITE" id="PS50097">
    <property type="entry name" value="BTB"/>
    <property type="match status" value="1"/>
</dbReference>
<reference evidence="5" key="2">
    <citation type="submission" date="2025-08" db="UniProtKB">
        <authorList>
            <consortium name="RefSeq"/>
        </authorList>
    </citation>
    <scope>IDENTIFICATION</scope>
    <source>
        <tissue evidence="5">Leaf</tissue>
    </source>
</reference>
<evidence type="ECO:0000256" key="1">
    <source>
        <dbReference type="ARBA" id="ARBA00004906"/>
    </source>
</evidence>
<dbReference type="PANTHER" id="PTHR14499:SF123">
    <property type="entry name" value="BTB DOMAIN-CONTAINING PROTEIN"/>
    <property type="match status" value="1"/>
</dbReference>
<dbReference type="SUPFAM" id="SSF69322">
    <property type="entry name" value="Tricorn protease domain 2"/>
    <property type="match status" value="1"/>
</dbReference>
<dbReference type="GO" id="GO:0016567">
    <property type="term" value="P:protein ubiquitination"/>
    <property type="evidence" value="ECO:0007669"/>
    <property type="project" value="UniProtKB-UniPathway"/>
</dbReference>
<evidence type="ECO:0000256" key="2">
    <source>
        <dbReference type="SAM" id="MobiDB-lite"/>
    </source>
</evidence>
<protein>
    <submittedName>
        <fullName evidence="5">BTB/POZ domain-containing protein At4g30940-like</fullName>
    </submittedName>
</protein>
<dbReference type="SUPFAM" id="SSF54695">
    <property type="entry name" value="POZ domain"/>
    <property type="match status" value="1"/>
</dbReference>
<keyword evidence="4" id="KW-1185">Reference proteome</keyword>
<comment type="pathway">
    <text evidence="1">Protein modification; protein ubiquitination.</text>
</comment>
<dbReference type="RefSeq" id="XP_031404024.1">
    <property type="nucleotide sequence ID" value="XM_031548164.1"/>
</dbReference>
<evidence type="ECO:0000313" key="5">
    <source>
        <dbReference type="RefSeq" id="XP_031404024.1"/>
    </source>
</evidence>
<reference evidence="4" key="1">
    <citation type="journal article" date="2020" name="Plant Biotechnol. J.">
        <title>The pomegranate (Punica granatum L.) draft genome dissects genetic divergence between soft- and hard-seeded cultivars.</title>
        <authorList>
            <person name="Luo X."/>
            <person name="Li H."/>
            <person name="Wu Z."/>
            <person name="Yao W."/>
            <person name="Zhao P."/>
            <person name="Cao D."/>
            <person name="Yu H."/>
            <person name="Li K."/>
            <person name="Poudel K."/>
            <person name="Zhao D."/>
            <person name="Zhang F."/>
            <person name="Xia X."/>
            <person name="Chen L."/>
            <person name="Wang Q."/>
            <person name="Jing D."/>
            <person name="Cao S."/>
        </authorList>
    </citation>
    <scope>NUCLEOTIDE SEQUENCE [LARGE SCALE GENOMIC DNA]</scope>
    <source>
        <strain evidence="4">cv. Tunisia</strain>
    </source>
</reference>
<dbReference type="OrthoDB" id="2414723at2759"/>
<dbReference type="InterPro" id="IPR057441">
    <property type="entry name" value="Beta_prop_At2g24240"/>
</dbReference>
<dbReference type="GO" id="GO:0051260">
    <property type="term" value="P:protein homooligomerization"/>
    <property type="evidence" value="ECO:0007669"/>
    <property type="project" value="InterPro"/>
</dbReference>
<name>A0A6P8EBW8_PUNGR</name>
<dbReference type="InterPro" id="IPR003131">
    <property type="entry name" value="T1-type_BTB"/>
</dbReference>
<dbReference type="Pfam" id="PF25279">
    <property type="entry name" value="Beta_prop_At2g24240"/>
    <property type="match status" value="1"/>
</dbReference>
<gene>
    <name evidence="5" type="primary">LOC116213286</name>
</gene>
<dbReference type="PANTHER" id="PTHR14499">
    <property type="entry name" value="POTASSIUM CHANNEL TETRAMERIZATION DOMAIN-CONTAINING"/>
    <property type="match status" value="1"/>
</dbReference>
<dbReference type="Pfam" id="PF02214">
    <property type="entry name" value="BTB_2"/>
    <property type="match status" value="1"/>
</dbReference>
<evidence type="ECO:0000313" key="4">
    <source>
        <dbReference type="Proteomes" id="UP000515151"/>
    </source>
</evidence>
<sequence>MIQPVAFPLLRWSWRQRAAERSSSNWCWIDPVKSTNFAAMSQEIAGSSRKRQRRSVADRNSSSRVPDRLKFNVGGKIFETTKTTLANAASSSFFSALLNDRWNSDTDEIFIDRDPKCFGALLNLLRTGELCIPGSVTKDFFYKEALYYGLEGHLQAAVRGNLNGNLLRLSHFVSVSHAWEKGNIIRASPNGGLCVAHGNVVRTFDSWNVVGYPPICLNKDNRIYDILWCDSRNVMITTSRRDVALLNLVTGELSHCISSGIVKSSRPLIFKTLCMHSDHRNEVFSGASFEDTGESVGVEIWDPTRGKLTSSIHWTDADGYGSIRTLHWVSWMNCLLAIIHRASGDLVLLTIDPRENSCRFRFRKFLHKPVRFVEGAVDESGNNICLMDQCMNVVIFDSRNQHLNSWSVSKDACNVALSGTNSRLQSIHCYRGQLYACTRSNIFVLSGSDWVITSKVRSIGGSICDISIGGDRLFALHNDPDVINVWETPRP</sequence>
<dbReference type="InterPro" id="IPR000210">
    <property type="entry name" value="BTB/POZ_dom"/>
</dbReference>
<feature type="region of interest" description="Disordered" evidence="2">
    <location>
        <begin position="44"/>
        <end position="65"/>
    </location>
</feature>
<feature type="domain" description="BTB" evidence="3">
    <location>
        <begin position="67"/>
        <end position="134"/>
    </location>
</feature>
<dbReference type="Gene3D" id="3.30.710.10">
    <property type="entry name" value="Potassium Channel Kv1.1, Chain A"/>
    <property type="match status" value="1"/>
</dbReference>
<proteinExistence type="predicted"/>
<dbReference type="GeneID" id="116213286"/>
<dbReference type="CDD" id="cd18316">
    <property type="entry name" value="BTB_POZ_KCTD-like"/>
    <property type="match status" value="1"/>
</dbReference>
<organism evidence="4 5">
    <name type="scientific">Punica granatum</name>
    <name type="common">Pomegranate</name>
    <dbReference type="NCBI Taxonomy" id="22663"/>
    <lineage>
        <taxon>Eukaryota</taxon>
        <taxon>Viridiplantae</taxon>
        <taxon>Streptophyta</taxon>
        <taxon>Embryophyta</taxon>
        <taxon>Tracheophyta</taxon>
        <taxon>Spermatophyta</taxon>
        <taxon>Magnoliopsida</taxon>
        <taxon>eudicotyledons</taxon>
        <taxon>Gunneridae</taxon>
        <taxon>Pentapetalae</taxon>
        <taxon>rosids</taxon>
        <taxon>malvids</taxon>
        <taxon>Myrtales</taxon>
        <taxon>Lythraceae</taxon>
        <taxon>Punica</taxon>
    </lineage>
</organism>
<dbReference type="UniPathway" id="UPA00143"/>
<accession>A0A6P8EBW8</accession>
<dbReference type="SMART" id="SM00225">
    <property type="entry name" value="BTB"/>
    <property type="match status" value="1"/>
</dbReference>
<evidence type="ECO:0000259" key="3">
    <source>
        <dbReference type="PROSITE" id="PS50097"/>
    </source>
</evidence>